<feature type="transmembrane region" description="Helical" evidence="1">
    <location>
        <begin position="45"/>
        <end position="67"/>
    </location>
</feature>
<proteinExistence type="predicted"/>
<evidence type="ECO:0000256" key="1">
    <source>
        <dbReference type="SAM" id="Phobius"/>
    </source>
</evidence>
<accession>A0A7C9PMP8</accession>
<keyword evidence="1" id="KW-0812">Transmembrane</keyword>
<name>A0A7C9PMP8_9MICO</name>
<keyword evidence="1" id="KW-1133">Transmembrane helix</keyword>
<dbReference type="AlphaFoldDB" id="A0A7C9PMP8"/>
<sequence length="150" mass="16834">MTKMTRFSMFLHPKDAVRTFYETWSGLIGADYAGRQRRQLVRMMIATLVMWIGCVIGFGLAITLGLAEQSLDAALAGMITGAVVVVVGYALLRVAVFKRNRMLAEQAEIVLRIDPKRTEAEAHLLVTRPTLTQQWLQLHPDAFRNESDAK</sequence>
<dbReference type="EMBL" id="JAAGWZ010000001">
    <property type="protein sequence ID" value="NEM90889.1"/>
    <property type="molecule type" value="Genomic_DNA"/>
</dbReference>
<dbReference type="RefSeq" id="WP_163472491.1">
    <property type="nucleotide sequence ID" value="NZ_JAAGWZ010000001.1"/>
</dbReference>
<dbReference type="Proteomes" id="UP000479756">
    <property type="component" value="Unassembled WGS sequence"/>
</dbReference>
<gene>
    <name evidence="2" type="ORF">G3T37_05920</name>
</gene>
<keyword evidence="1" id="KW-0472">Membrane</keyword>
<comment type="caution">
    <text evidence="2">The sequence shown here is derived from an EMBL/GenBank/DDBJ whole genome shotgun (WGS) entry which is preliminary data.</text>
</comment>
<organism evidence="2 3">
    <name type="scientific">Galbitalea soli</name>
    <dbReference type="NCBI Taxonomy" id="1268042"/>
    <lineage>
        <taxon>Bacteria</taxon>
        <taxon>Bacillati</taxon>
        <taxon>Actinomycetota</taxon>
        <taxon>Actinomycetes</taxon>
        <taxon>Micrococcales</taxon>
        <taxon>Microbacteriaceae</taxon>
        <taxon>Galbitalea</taxon>
    </lineage>
</organism>
<evidence type="ECO:0000313" key="2">
    <source>
        <dbReference type="EMBL" id="NEM90889.1"/>
    </source>
</evidence>
<evidence type="ECO:0000313" key="3">
    <source>
        <dbReference type="Proteomes" id="UP000479756"/>
    </source>
</evidence>
<keyword evidence="3" id="KW-1185">Reference proteome</keyword>
<reference evidence="2 3" key="1">
    <citation type="journal article" date="2014" name="Int. J. Syst. Evol. Microbiol.">
        <title>Description of Galbitalea soli gen. nov., sp. nov., and Frondihabitans sucicola sp. nov.</title>
        <authorList>
            <person name="Kim S.J."/>
            <person name="Lim J.M."/>
            <person name="Ahn J.H."/>
            <person name="Weon H.Y."/>
            <person name="Hamada M."/>
            <person name="Suzuki K."/>
            <person name="Ahn T.Y."/>
            <person name="Kwon S.W."/>
        </authorList>
    </citation>
    <scope>NUCLEOTIDE SEQUENCE [LARGE SCALE GENOMIC DNA]</scope>
    <source>
        <strain evidence="2 3">NBRC 108727</strain>
    </source>
</reference>
<protein>
    <submittedName>
        <fullName evidence="2">Uncharacterized protein</fullName>
    </submittedName>
</protein>
<feature type="transmembrane region" description="Helical" evidence="1">
    <location>
        <begin position="73"/>
        <end position="92"/>
    </location>
</feature>